<dbReference type="SMR" id="A0A1P7TZ77"/>
<accession>A0A1P7TZ77</accession>
<reference evidence="1" key="1">
    <citation type="submission" date="2014-03" db="PDB data bank">
        <title>Solution structure of alpha-amylase inhibitor peptide aS1 from Allatide scholaris.</title>
        <authorList>
            <person name="Wang S."/>
            <person name="Nguyen Q."/>
            <person name="Tam J."/>
        </authorList>
    </citation>
    <scope>STRUCTURE BY NMR</scope>
</reference>
<dbReference type="PDB" id="2MM6">
    <property type="method" value="NMR"/>
    <property type="chains" value="A=1-30"/>
</dbReference>
<proteinExistence type="evidence at protein level"/>
<protein>
    <submittedName>
        <fullName evidence="1">Alpha amylase Alstotide S1</fullName>
    </submittedName>
</protein>
<keyword evidence="1" id="KW-0002">3D-structure</keyword>
<dbReference type="AlphaFoldDB" id="A0A1P7TZ77"/>
<evidence type="ECO:0000313" key="1">
    <source>
        <dbReference type="PDB" id="2MM6"/>
    </source>
</evidence>
<sequence>CRPYGYRCDGVINQCCDPYHCTPPLIGICL</sequence>
<name>A0A1P7TZ77_ALSSC</name>
<organism evidence="1">
    <name type="scientific">Alstonia scholaris</name>
    <name type="common">Dogbane</name>
    <name type="synonym">Echites scholaris</name>
    <dbReference type="NCBI Taxonomy" id="52822"/>
    <lineage>
        <taxon>Eukaryota</taxon>
        <taxon>Viridiplantae</taxon>
        <taxon>Streptophyta</taxon>
        <taxon>Embryophyta</taxon>
        <taxon>Tracheophyta</taxon>
        <taxon>Spermatophyta</taxon>
        <taxon>Magnoliopsida</taxon>
        <taxon>eudicotyledons</taxon>
        <taxon>Gunneridae</taxon>
        <taxon>Pentapetalae</taxon>
        <taxon>asterids</taxon>
        <taxon>lamiids</taxon>
        <taxon>Gentianales</taxon>
        <taxon>Apocynaceae</taxon>
        <taxon>Rauvolfioideae</taxon>
        <taxon>Alstonieae</taxon>
        <taxon>Alstonia</taxon>
    </lineage>
</organism>